<keyword evidence="14" id="KW-1185">Reference proteome</keyword>
<dbReference type="AlphaFoldDB" id="A0AAD7U7W4"/>
<dbReference type="Proteomes" id="UP001230188">
    <property type="component" value="Unassembled WGS sequence"/>
</dbReference>
<dbReference type="PANTHER" id="PTHR22883">
    <property type="entry name" value="ZINC FINGER DHHC DOMAIN CONTAINING PROTEIN"/>
    <property type="match status" value="1"/>
</dbReference>
<feature type="transmembrane region" description="Helical" evidence="10">
    <location>
        <begin position="181"/>
        <end position="205"/>
    </location>
</feature>
<dbReference type="GO" id="GO:0005794">
    <property type="term" value="C:Golgi apparatus"/>
    <property type="evidence" value="ECO:0007669"/>
    <property type="project" value="TreeGrafter"/>
</dbReference>
<comment type="similarity">
    <text evidence="10">Belongs to the DHHC palmitoyltransferase family.</text>
</comment>
<dbReference type="Pfam" id="PF01529">
    <property type="entry name" value="DHHC"/>
    <property type="match status" value="1"/>
</dbReference>
<sequence>MTLPTRSIEAPPRRPSSLLRGGGCDDDGNWPVRDQVCCRCLRVRKLGNIYVLAEWTRSDGQKKRLVLGPYWHFLVVTLCVISSVSAMIYAVVIPTDYVAERVVGITLTILAVTSLLCTAMTDPGIFPRYSKPLAQTWTYSEYAQAYRPPGVIYCQQCQVLIEEYNHFCPWSGIVIGKGNEAYFQVFVCALVLAFLFDMTIVILTLHHRGL</sequence>
<gene>
    <name evidence="13" type="ORF">CTAYLR_003430</name>
</gene>
<evidence type="ECO:0000256" key="6">
    <source>
        <dbReference type="ARBA" id="ARBA00023139"/>
    </source>
</evidence>
<evidence type="ECO:0000313" key="14">
    <source>
        <dbReference type="Proteomes" id="UP001230188"/>
    </source>
</evidence>
<feature type="transmembrane region" description="Helical" evidence="10">
    <location>
        <begin position="70"/>
        <end position="90"/>
    </location>
</feature>
<proteinExistence type="inferred from homology"/>
<evidence type="ECO:0000259" key="12">
    <source>
        <dbReference type="Pfam" id="PF01529"/>
    </source>
</evidence>
<dbReference type="InterPro" id="IPR039859">
    <property type="entry name" value="PFA4/ZDH16/20/ERF2-like"/>
</dbReference>
<dbReference type="PROSITE" id="PS50216">
    <property type="entry name" value="DHHC"/>
    <property type="match status" value="1"/>
</dbReference>
<feature type="transmembrane region" description="Helical" evidence="10">
    <location>
        <begin position="102"/>
        <end position="121"/>
    </location>
</feature>
<keyword evidence="3 10" id="KW-0812">Transmembrane</keyword>
<dbReference type="InterPro" id="IPR001594">
    <property type="entry name" value="Palmitoyltrfase_DHHC"/>
</dbReference>
<dbReference type="EMBL" id="JAQMWT010000546">
    <property type="protein sequence ID" value="KAJ8599748.1"/>
    <property type="molecule type" value="Genomic_DNA"/>
</dbReference>
<organism evidence="13 14">
    <name type="scientific">Chrysophaeum taylorii</name>
    <dbReference type="NCBI Taxonomy" id="2483200"/>
    <lineage>
        <taxon>Eukaryota</taxon>
        <taxon>Sar</taxon>
        <taxon>Stramenopiles</taxon>
        <taxon>Ochrophyta</taxon>
        <taxon>Pelagophyceae</taxon>
        <taxon>Pelagomonadales</taxon>
        <taxon>Pelagomonadaceae</taxon>
        <taxon>Chrysophaeum</taxon>
    </lineage>
</organism>
<comment type="domain">
    <text evidence="10">The DHHC domain is required for palmitoyltransferase activity.</text>
</comment>
<dbReference type="GO" id="GO:0006612">
    <property type="term" value="P:protein targeting to membrane"/>
    <property type="evidence" value="ECO:0007669"/>
    <property type="project" value="TreeGrafter"/>
</dbReference>
<dbReference type="GO" id="GO:0005783">
    <property type="term" value="C:endoplasmic reticulum"/>
    <property type="evidence" value="ECO:0007669"/>
    <property type="project" value="TreeGrafter"/>
</dbReference>
<evidence type="ECO:0000256" key="9">
    <source>
        <dbReference type="ARBA" id="ARBA00048048"/>
    </source>
</evidence>
<evidence type="ECO:0000256" key="3">
    <source>
        <dbReference type="ARBA" id="ARBA00022692"/>
    </source>
</evidence>
<keyword evidence="4 10" id="KW-1133">Transmembrane helix</keyword>
<comment type="caution">
    <text evidence="13">The sequence shown here is derived from an EMBL/GenBank/DDBJ whole genome shotgun (WGS) entry which is preliminary data.</text>
</comment>
<evidence type="ECO:0000256" key="4">
    <source>
        <dbReference type="ARBA" id="ARBA00022989"/>
    </source>
</evidence>
<evidence type="ECO:0000256" key="5">
    <source>
        <dbReference type="ARBA" id="ARBA00023136"/>
    </source>
</evidence>
<keyword evidence="8 10" id="KW-0012">Acyltransferase</keyword>
<dbReference type="EC" id="2.3.1.225" evidence="10"/>
<comment type="catalytic activity">
    <reaction evidence="9 10">
        <text>L-cysteinyl-[protein] + hexadecanoyl-CoA = S-hexadecanoyl-L-cysteinyl-[protein] + CoA</text>
        <dbReference type="Rhea" id="RHEA:36683"/>
        <dbReference type="Rhea" id="RHEA-COMP:10131"/>
        <dbReference type="Rhea" id="RHEA-COMP:11032"/>
        <dbReference type="ChEBI" id="CHEBI:29950"/>
        <dbReference type="ChEBI" id="CHEBI:57287"/>
        <dbReference type="ChEBI" id="CHEBI:57379"/>
        <dbReference type="ChEBI" id="CHEBI:74151"/>
        <dbReference type="EC" id="2.3.1.225"/>
    </reaction>
</comment>
<reference evidence="13" key="1">
    <citation type="submission" date="2023-01" db="EMBL/GenBank/DDBJ databases">
        <title>Metagenome sequencing of chrysophaentin producing Chrysophaeum taylorii.</title>
        <authorList>
            <person name="Davison J."/>
            <person name="Bewley C."/>
        </authorList>
    </citation>
    <scope>NUCLEOTIDE SEQUENCE</scope>
    <source>
        <strain evidence="13">NIES-1699</strain>
    </source>
</reference>
<evidence type="ECO:0000256" key="8">
    <source>
        <dbReference type="ARBA" id="ARBA00023315"/>
    </source>
</evidence>
<name>A0AAD7U7W4_9STRA</name>
<accession>A0AAD7U7W4</accession>
<evidence type="ECO:0000256" key="11">
    <source>
        <dbReference type="SAM" id="MobiDB-lite"/>
    </source>
</evidence>
<dbReference type="PANTHER" id="PTHR22883:SF43">
    <property type="entry name" value="PALMITOYLTRANSFERASE APP"/>
    <property type="match status" value="1"/>
</dbReference>
<feature type="region of interest" description="Disordered" evidence="11">
    <location>
        <begin position="1"/>
        <end position="20"/>
    </location>
</feature>
<evidence type="ECO:0000256" key="1">
    <source>
        <dbReference type="ARBA" id="ARBA00004127"/>
    </source>
</evidence>
<keyword evidence="6" id="KW-0564">Palmitate</keyword>
<feature type="domain" description="Palmitoyltransferase DHHC" evidence="12">
    <location>
        <begin position="140"/>
        <end position="205"/>
    </location>
</feature>
<keyword evidence="7" id="KW-0449">Lipoprotein</keyword>
<evidence type="ECO:0000256" key="7">
    <source>
        <dbReference type="ARBA" id="ARBA00023288"/>
    </source>
</evidence>
<evidence type="ECO:0000313" key="13">
    <source>
        <dbReference type="EMBL" id="KAJ8599748.1"/>
    </source>
</evidence>
<protein>
    <recommendedName>
        <fullName evidence="10">Palmitoyltransferase</fullName>
        <ecNumber evidence="10">2.3.1.225</ecNumber>
    </recommendedName>
</protein>
<keyword evidence="5 10" id="KW-0472">Membrane</keyword>
<comment type="subcellular location">
    <subcellularLocation>
        <location evidence="1">Endomembrane system</location>
        <topology evidence="1">Multi-pass membrane protein</topology>
    </subcellularLocation>
</comment>
<evidence type="ECO:0000256" key="2">
    <source>
        <dbReference type="ARBA" id="ARBA00022679"/>
    </source>
</evidence>
<evidence type="ECO:0000256" key="10">
    <source>
        <dbReference type="RuleBase" id="RU079119"/>
    </source>
</evidence>
<keyword evidence="2 10" id="KW-0808">Transferase</keyword>
<dbReference type="GO" id="GO:0019706">
    <property type="term" value="F:protein-cysteine S-palmitoyltransferase activity"/>
    <property type="evidence" value="ECO:0007669"/>
    <property type="project" value="UniProtKB-EC"/>
</dbReference>